<reference evidence="3 4" key="2">
    <citation type="submission" date="2024-05" db="EMBL/GenBank/DDBJ databases">
        <authorList>
            <person name="Chen Y."/>
            <person name="Shah S."/>
            <person name="Dougan E. K."/>
            <person name="Thang M."/>
            <person name="Chan C."/>
        </authorList>
    </citation>
    <scope>NUCLEOTIDE SEQUENCE [LARGE SCALE GENOMIC DNA]</scope>
</reference>
<protein>
    <submittedName>
        <fullName evidence="3">C2H2-type domain-containing protein</fullName>
    </submittedName>
</protein>
<evidence type="ECO:0000313" key="3">
    <source>
        <dbReference type="EMBL" id="CAL4764623.1"/>
    </source>
</evidence>
<dbReference type="EMBL" id="CAMXCT010000335">
    <property type="protein sequence ID" value="CAI3977311.1"/>
    <property type="molecule type" value="Genomic_DNA"/>
</dbReference>
<reference evidence="2" key="1">
    <citation type="submission" date="2022-10" db="EMBL/GenBank/DDBJ databases">
        <authorList>
            <person name="Chen Y."/>
            <person name="Dougan E. K."/>
            <person name="Chan C."/>
            <person name="Rhodes N."/>
            <person name="Thang M."/>
        </authorList>
    </citation>
    <scope>NUCLEOTIDE SEQUENCE</scope>
</reference>
<comment type="caution">
    <text evidence="2">The sequence shown here is derived from an EMBL/GenBank/DDBJ whole genome shotgun (WGS) entry which is preliminary data.</text>
</comment>
<dbReference type="Proteomes" id="UP001152797">
    <property type="component" value="Unassembled WGS sequence"/>
</dbReference>
<accession>A0A9P1BPY0</accession>
<dbReference type="PROSITE" id="PS00028">
    <property type="entry name" value="ZINC_FINGER_C2H2_1"/>
    <property type="match status" value="1"/>
</dbReference>
<keyword evidence="4" id="KW-1185">Reference proteome</keyword>
<dbReference type="PANTHER" id="PTHR47027:SF20">
    <property type="entry name" value="REVERSE TRANSCRIPTASE-LIKE PROTEIN WITH RNA-DIRECTED DNA POLYMERASE DOMAIN"/>
    <property type="match status" value="1"/>
</dbReference>
<dbReference type="EMBL" id="CAMXCT030000335">
    <property type="protein sequence ID" value="CAL4764623.1"/>
    <property type="molecule type" value="Genomic_DNA"/>
</dbReference>
<dbReference type="PANTHER" id="PTHR47027">
    <property type="entry name" value="REVERSE TRANSCRIPTASE DOMAIN-CONTAINING PROTEIN"/>
    <property type="match status" value="1"/>
</dbReference>
<dbReference type="AlphaFoldDB" id="A0A9P1BPY0"/>
<gene>
    <name evidence="2" type="ORF">C1SCF055_LOCUS5463</name>
</gene>
<sequence length="1275" mass="143524">MQNEHMKMFPYGARRATIESLLFGSHLTQLPDLTYDPTKVFAHQCLSCADGLFGAELWFCKARAYATLHGIDYYLHPKHVTLIDASPRHLFVRVQAGLWLPSTFHLNCGDAGTLCPDSGTWKDHAGGWHRLDFVGLSFGFPGLVTSHFVWPDFDRGIVLEDHRPVVVTLDFPLSTFALGKLDFQRHRSCKLPQSPTQSHLDAFDQAVRSLSPFEWTVEAHYHFENMQQRIYDSAVSTSKANRPRRSPAIDDFAWDFLCLRKRVKSHLVSLTRRCDRVCLLVVFHSWVKQCLSNAWSASVPTFLTTLQTIRFERALCWKFLEVVSCLSRQTLHHSKSVFYNGLSQRLGPHVVGASYEDLWNTLQQLGAIGKKPRRRQAGFQQAMQLPDGSLVTAPDELALAWQAHFASIEAGDLISPALLRASCLTRQSIQRPPLFDVQPEDLPTLPEVERAARSLNKKKGTNPTNPTNSTLTTAGIGVAQWRPRWKVKKLGGLEIAVYKGRGPRCQFGSYRAILLSDLVGKVLHKVVRNRIYEAVSNFARPFQLGGFKGMSPVFGSLGLRLFQRIAVARRRSFCVLFVDVKGAYYAAYRQLLVSALPRSGTLLALIDQLPASDLVKLRLRQRLDEANLLQKLPLSPAWRAFCEETLQDTWFSTEGAPNLTLTQRGSRPGDPLADLLFAVLLSDLDQELHCSLQAAGFIDAQPRLDFQTSSLDGQEPLPSIIWADDMAIPQSFCSPSELYFRLPDLCRIVFEVFASYGMQLSSGSGKTEIILRFVGSHVTAWSHRLFDIDQGFVTFPFAGESIKINVPKDYVHLGSGLDFKGKLHFEISRRTASSREPLRLLRPQLLRSRSVSSRTKLQAVRSLALSRLLYGVESWLSLTLASFRMLSSAVIAIYRSALPRRLDCLKPLAKDEVLSQTFLPDPSKLLALSRLRFLGQLVQFAPQQLWSFIFWEATLHSDSWADLVNGDLAWLQRHVPLVDHCPAEGFPSHSWLAWLNMVGAHWHGKLKKTNRSAVRYRVDALAWLQWRTHFFSILEAAGLVPPVAALPSTLHCCDLCDASFASVKALALHCAHKHGWRAAARAFVMDLFAMHEEQIRFDKWDLHQKRAARADPFLRRELALPCTREFEPAADLRRLLPIEKAESQQAVDREIVQHGDHHWMKLKEALVEDSERAFAVTASSNVLSSACSPRPVPGTPVYLVLHLFNGQRKHGDLQHWLEHFTLDQPFRLLTLSLDVAIDPVQGNLADADTLSLEGLSFQVQYGHGPVNCARSSPCT</sequence>
<evidence type="ECO:0000313" key="2">
    <source>
        <dbReference type="EMBL" id="CAI3977311.1"/>
    </source>
</evidence>
<feature type="domain" description="C2H2-type" evidence="1">
    <location>
        <begin position="1052"/>
        <end position="1074"/>
    </location>
</feature>
<organism evidence="2">
    <name type="scientific">Cladocopium goreaui</name>
    <dbReference type="NCBI Taxonomy" id="2562237"/>
    <lineage>
        <taxon>Eukaryota</taxon>
        <taxon>Sar</taxon>
        <taxon>Alveolata</taxon>
        <taxon>Dinophyceae</taxon>
        <taxon>Suessiales</taxon>
        <taxon>Symbiodiniaceae</taxon>
        <taxon>Cladocopium</taxon>
    </lineage>
</organism>
<evidence type="ECO:0000313" key="4">
    <source>
        <dbReference type="Proteomes" id="UP001152797"/>
    </source>
</evidence>
<dbReference type="EMBL" id="CAMXCT020000335">
    <property type="protein sequence ID" value="CAL1130686.1"/>
    <property type="molecule type" value="Genomic_DNA"/>
</dbReference>
<evidence type="ECO:0000259" key="1">
    <source>
        <dbReference type="PROSITE" id="PS00028"/>
    </source>
</evidence>
<proteinExistence type="predicted"/>
<dbReference type="OrthoDB" id="6513042at2759"/>
<dbReference type="InterPro" id="IPR013087">
    <property type="entry name" value="Znf_C2H2_type"/>
</dbReference>
<name>A0A9P1BPY0_9DINO</name>